<dbReference type="EMBL" id="CM002803">
    <property type="protein sequence ID" value="KEI69045.1"/>
    <property type="molecule type" value="Genomic_DNA"/>
</dbReference>
<dbReference type="RefSeq" id="WP_233428010.1">
    <property type="nucleotide sequence ID" value="NZ_CM002803.1"/>
</dbReference>
<name>A0A073CYA7_PLAA1</name>
<dbReference type="eggNOG" id="COG0827">
    <property type="taxonomic scope" value="Bacteria"/>
</dbReference>
<dbReference type="HOGENOM" id="CLU_018528_0_0_3"/>
<dbReference type="PATRIC" id="fig|388467.6.peg.4315"/>
<proteinExistence type="predicted"/>
<keyword evidence="2" id="KW-1185">Reference proteome</keyword>
<dbReference type="AlphaFoldDB" id="A0A073CYA7"/>
<sequence length="821" mass="96462">MPAIKTNHSVKRQMKYKNIREEELKNKVGADWFKQFDTTEILGNIDFTVFPKNDSLFGRTPLLWAEAKTGNFDVSTMFVQLILTIGKARTFDKTLPPAFLGAFDFKKIAFVEYSNVQDIFYLNDFNWNVTPSNHETKEFRLIKERIESTLKENTYVFDFEKDDKELRTFIKDNIANATTISKIKIDKNNFIPIYLRWIETVKPIINVNWEELKKANILDSDFYLADLFVDDKDTQNIEDDSSIRDNLFVVFQNQGYKIAKENLKQMFDATINIKNKDIYSQFWKLYKRPPLKEFQDYIIERRDLLTPQDIRERKGAFFTPRIWVELSQKYLTDYLGENWQDDYTIWDCAAGTGNLLAGLTNKYNIYASTLDQADVNVMHERIEHGANLLKNHVFQFDFLNDDFTKLPQSLQDIINDEEKRKKLIVYINPPYAEGGSSKQKTGTGEYKKGVNENKIHDKYHDKLSGGNRELFAQFLARIYFEISGSKIAEFSTLKILQSSHFLDFRQHFRAKLEKVFLVPADTFDNVKGKFPIGFKIWNTNKKDIFKEIEADIYDKKESFIGTKILYSYEDFEYYSKFVNSIKLKTGFTIGWLEGTTRNSFQHNSIIQIVNSKEQMAVPRGMFVFSENLIKCCVCYSVRKAIDATWLNDRDQFLFPNDGWQNDTEFQNDCFIYTLFNNNIQSKFGTNHWIPFTEQEVNAQNKFESHFMTDFINGKIKVEEETVLFGSASSPNQKREFSVEAKAVFDAGRELWGYYHKQPNVNVNASLYDIREYFQGRNEKGRMNSKSNDAHYMQLIGELRNQLNFLADKIKPKIYEYEFLKE</sequence>
<dbReference type="EC" id="2.1.1.72" evidence="1"/>
<dbReference type="Gene3D" id="3.40.50.150">
    <property type="entry name" value="Vaccinia Virus protein VP39"/>
    <property type="match status" value="1"/>
</dbReference>
<reference evidence="1 2" key="1">
    <citation type="journal article" date="2014" name="Appl. Environ. Microbiol.">
        <title>Elucidation of insertion elements encoded on plasmids and in vitro construction of shuttle vectors from the toxic cyanobacterium Planktothrix.</title>
        <authorList>
            <person name="Christiansen G."/>
            <person name="Goesmann A."/>
            <person name="Kurmayer R."/>
        </authorList>
    </citation>
    <scope>NUCLEOTIDE SEQUENCE [LARGE SCALE GENOMIC DNA]</scope>
    <source>
        <strain evidence="1 2">NIVA-CYA 126/8</strain>
    </source>
</reference>
<evidence type="ECO:0000313" key="2">
    <source>
        <dbReference type="Proteomes" id="UP000027395"/>
    </source>
</evidence>
<dbReference type="STRING" id="388467.A19Y_4377"/>
<keyword evidence="1" id="KW-0808">Transferase</keyword>
<accession>A0A073CYA7</accession>
<gene>
    <name evidence="1" type="ORF">A19Y_4377</name>
</gene>
<organism evidence="1 2">
    <name type="scientific">Planktothrix agardhii (strain NIVA-CYA 126/8)</name>
    <dbReference type="NCBI Taxonomy" id="388467"/>
    <lineage>
        <taxon>Bacteria</taxon>
        <taxon>Bacillati</taxon>
        <taxon>Cyanobacteriota</taxon>
        <taxon>Cyanophyceae</taxon>
        <taxon>Oscillatoriophycideae</taxon>
        <taxon>Oscillatoriales</taxon>
        <taxon>Microcoleaceae</taxon>
        <taxon>Planktothrix</taxon>
    </lineage>
</organism>
<evidence type="ECO:0000313" key="1">
    <source>
        <dbReference type="EMBL" id="KEI69045.1"/>
    </source>
</evidence>
<dbReference type="GO" id="GO:0032259">
    <property type="term" value="P:methylation"/>
    <property type="evidence" value="ECO:0007669"/>
    <property type="project" value="UniProtKB-KW"/>
</dbReference>
<keyword evidence="1" id="KW-0489">Methyltransferase</keyword>
<protein>
    <submittedName>
        <fullName evidence="1">Modification methylase HindII</fullName>
        <ecNumber evidence="1">2.1.1.72</ecNumber>
    </submittedName>
</protein>
<dbReference type="Proteomes" id="UP000027395">
    <property type="component" value="Chromosome"/>
</dbReference>
<dbReference type="InterPro" id="IPR029063">
    <property type="entry name" value="SAM-dependent_MTases_sf"/>
</dbReference>
<dbReference type="GO" id="GO:0009007">
    <property type="term" value="F:site-specific DNA-methyltransferase (adenine-specific) activity"/>
    <property type="evidence" value="ECO:0007669"/>
    <property type="project" value="UniProtKB-EC"/>
</dbReference>
<dbReference type="SUPFAM" id="SSF53335">
    <property type="entry name" value="S-adenosyl-L-methionine-dependent methyltransferases"/>
    <property type="match status" value="1"/>
</dbReference>